<keyword evidence="7" id="KW-1185">Reference proteome</keyword>
<gene>
    <name evidence="6" type="ORF">Ocin01_16487</name>
</gene>
<dbReference type="PROSITE" id="PS00678">
    <property type="entry name" value="WD_REPEATS_1"/>
    <property type="match status" value="1"/>
</dbReference>
<dbReference type="InterPro" id="IPR044285">
    <property type="entry name" value="PWP1"/>
</dbReference>
<dbReference type="PANTHER" id="PTHR14091:SF0">
    <property type="entry name" value="PERIODIC TRYPTOPHAN PROTEIN 1 HOMOLOG"/>
    <property type="match status" value="1"/>
</dbReference>
<dbReference type="InterPro" id="IPR015943">
    <property type="entry name" value="WD40/YVTN_repeat-like_dom_sf"/>
</dbReference>
<dbReference type="Pfam" id="PF00400">
    <property type="entry name" value="WD40"/>
    <property type="match status" value="2"/>
</dbReference>
<dbReference type="EMBL" id="LJIJ01002117">
    <property type="protein sequence ID" value="ODM90195.1"/>
    <property type="molecule type" value="Genomic_DNA"/>
</dbReference>
<dbReference type="GO" id="GO:0006364">
    <property type="term" value="P:rRNA processing"/>
    <property type="evidence" value="ECO:0007669"/>
    <property type="project" value="InterPro"/>
</dbReference>
<dbReference type="STRING" id="48709.A0A1D2MB21"/>
<evidence type="ECO:0000256" key="2">
    <source>
        <dbReference type="ARBA" id="ARBA00022574"/>
    </source>
</evidence>
<name>A0A1D2MB21_ORCCI</name>
<dbReference type="InterPro" id="IPR019775">
    <property type="entry name" value="WD40_repeat_CS"/>
</dbReference>
<dbReference type="PANTHER" id="PTHR14091">
    <property type="entry name" value="PERIODIC TRYPTOPHAN PROTEIN 1"/>
    <property type="match status" value="1"/>
</dbReference>
<accession>A0A1D2MB21</accession>
<protein>
    <submittedName>
        <fullName evidence="6">Periodic tryptophan protein 1</fullName>
    </submittedName>
</protein>
<dbReference type="SUPFAM" id="SSF50978">
    <property type="entry name" value="WD40 repeat-like"/>
    <property type="match status" value="1"/>
</dbReference>
<feature type="repeat" description="WD" evidence="4">
    <location>
        <begin position="16"/>
        <end position="58"/>
    </location>
</feature>
<evidence type="ECO:0000313" key="6">
    <source>
        <dbReference type="EMBL" id="ODM90195.1"/>
    </source>
</evidence>
<dbReference type="SMART" id="SM00320">
    <property type="entry name" value="WD40"/>
    <property type="match status" value="2"/>
</dbReference>
<keyword evidence="2 4" id="KW-0853">WD repeat</keyword>
<evidence type="ECO:0000256" key="1">
    <source>
        <dbReference type="ARBA" id="ARBA00022553"/>
    </source>
</evidence>
<sequence length="177" mass="19477">MVHYVDIRATKPIWNLNAHASAVGGLALSSYCKDMLVTGSQDETAKVWDLKDSTPSLVTEKQMHIGHIYAISACPDSPYVFAAGGAKPDNHLYVWDAREIPGVMTRFNDRLHVVVPENGNSTAVKMEDDAEASSSTNLFQFKQKKKVQSKSEPSPSTSTAPQGSVKDRTKKKKKKKQ</sequence>
<comment type="caution">
    <text evidence="6">The sequence shown here is derived from an EMBL/GenBank/DDBJ whole genome shotgun (WGS) entry which is preliminary data.</text>
</comment>
<evidence type="ECO:0000256" key="5">
    <source>
        <dbReference type="SAM" id="MobiDB-lite"/>
    </source>
</evidence>
<proteinExistence type="predicted"/>
<dbReference type="PROSITE" id="PS50082">
    <property type="entry name" value="WD_REPEATS_2"/>
    <property type="match status" value="1"/>
</dbReference>
<dbReference type="OrthoDB" id="270624at2759"/>
<dbReference type="GO" id="GO:0005634">
    <property type="term" value="C:nucleus"/>
    <property type="evidence" value="ECO:0007669"/>
    <property type="project" value="TreeGrafter"/>
</dbReference>
<keyword evidence="1" id="KW-0597">Phosphoprotein</keyword>
<feature type="compositionally biased region" description="Basic residues" evidence="5">
    <location>
        <begin position="168"/>
        <end position="177"/>
    </location>
</feature>
<dbReference type="InterPro" id="IPR001680">
    <property type="entry name" value="WD40_rpt"/>
</dbReference>
<dbReference type="Gene3D" id="2.130.10.10">
    <property type="entry name" value="YVTN repeat-like/Quinoprotein amine dehydrogenase"/>
    <property type="match status" value="1"/>
</dbReference>
<dbReference type="InterPro" id="IPR036322">
    <property type="entry name" value="WD40_repeat_dom_sf"/>
</dbReference>
<evidence type="ECO:0000256" key="3">
    <source>
        <dbReference type="ARBA" id="ARBA00022737"/>
    </source>
</evidence>
<evidence type="ECO:0000256" key="4">
    <source>
        <dbReference type="PROSITE-ProRule" id="PRU00221"/>
    </source>
</evidence>
<feature type="region of interest" description="Disordered" evidence="5">
    <location>
        <begin position="128"/>
        <end position="177"/>
    </location>
</feature>
<dbReference type="PROSITE" id="PS50294">
    <property type="entry name" value="WD_REPEATS_REGION"/>
    <property type="match status" value="1"/>
</dbReference>
<evidence type="ECO:0000313" key="7">
    <source>
        <dbReference type="Proteomes" id="UP000094527"/>
    </source>
</evidence>
<reference evidence="6 7" key="1">
    <citation type="journal article" date="2016" name="Genome Biol. Evol.">
        <title>Gene Family Evolution Reflects Adaptation to Soil Environmental Stressors in the Genome of the Collembolan Orchesella cincta.</title>
        <authorList>
            <person name="Faddeeva-Vakhrusheva A."/>
            <person name="Derks M.F."/>
            <person name="Anvar S.Y."/>
            <person name="Agamennone V."/>
            <person name="Suring W."/>
            <person name="Smit S."/>
            <person name="van Straalen N.M."/>
            <person name="Roelofs D."/>
        </authorList>
    </citation>
    <scope>NUCLEOTIDE SEQUENCE [LARGE SCALE GENOMIC DNA]</scope>
    <source>
        <tissue evidence="6">Mixed pool</tissue>
    </source>
</reference>
<keyword evidence="3" id="KW-0677">Repeat</keyword>
<organism evidence="6 7">
    <name type="scientific">Orchesella cincta</name>
    <name type="common">Springtail</name>
    <name type="synonym">Podura cincta</name>
    <dbReference type="NCBI Taxonomy" id="48709"/>
    <lineage>
        <taxon>Eukaryota</taxon>
        <taxon>Metazoa</taxon>
        <taxon>Ecdysozoa</taxon>
        <taxon>Arthropoda</taxon>
        <taxon>Hexapoda</taxon>
        <taxon>Collembola</taxon>
        <taxon>Entomobryomorpha</taxon>
        <taxon>Entomobryoidea</taxon>
        <taxon>Orchesellidae</taxon>
        <taxon>Orchesellinae</taxon>
        <taxon>Orchesella</taxon>
    </lineage>
</organism>
<dbReference type="Proteomes" id="UP000094527">
    <property type="component" value="Unassembled WGS sequence"/>
</dbReference>
<dbReference type="AlphaFoldDB" id="A0A1D2MB21"/>